<dbReference type="AlphaFoldDB" id="A0A150IMI6"/>
<evidence type="ECO:0000313" key="3">
    <source>
        <dbReference type="EMBL" id="KYC51234.1"/>
    </source>
</evidence>
<reference evidence="4 5" key="1">
    <citation type="journal article" date="2016" name="ISME J.">
        <title>Chasing the elusive Euryarchaeota class WSA2: genomes reveal a uniquely fastidious methyl-reducing methanogen.</title>
        <authorList>
            <person name="Nobu M.K."/>
            <person name="Narihiro T."/>
            <person name="Kuroda K."/>
            <person name="Mei R."/>
            <person name="Liu W.T."/>
        </authorList>
    </citation>
    <scope>NUCLEOTIDE SEQUENCE [LARGE SCALE GENOMIC DNA]</scope>
    <source>
        <strain evidence="1">B03fssc0709_Meth_Bin005</strain>
        <strain evidence="2">B15fssc0709_Meth_Bin003</strain>
        <strain evidence="3">BMIXfssc0709_Meth_Bin006</strain>
    </source>
</reference>
<dbReference type="EMBL" id="LNGE01000002">
    <property type="protein sequence ID" value="KYC46236.1"/>
    <property type="molecule type" value="Genomic_DNA"/>
</dbReference>
<protein>
    <submittedName>
        <fullName evidence="1">Uncharacterized protein</fullName>
    </submittedName>
</protein>
<dbReference type="EMBL" id="LNJC01000002">
    <property type="protein sequence ID" value="KYC51234.1"/>
    <property type="molecule type" value="Genomic_DNA"/>
</dbReference>
<comment type="caution">
    <text evidence="1">The sequence shown here is derived from an EMBL/GenBank/DDBJ whole genome shotgun (WGS) entry which is preliminary data.</text>
</comment>
<dbReference type="EMBL" id="LNGF01000033">
    <property type="protein sequence ID" value="KYC47108.1"/>
    <property type="molecule type" value="Genomic_DNA"/>
</dbReference>
<name>A0A150IMI6_9EURY</name>
<dbReference type="Proteomes" id="UP000092403">
    <property type="component" value="Unassembled WGS sequence"/>
</dbReference>
<dbReference type="Proteomes" id="UP000092401">
    <property type="component" value="Unassembled WGS sequence"/>
</dbReference>
<evidence type="ECO:0000313" key="4">
    <source>
        <dbReference type="Proteomes" id="UP000091929"/>
    </source>
</evidence>
<accession>A0A150J2N9</accession>
<accession>A0A150IMI6</accession>
<evidence type="ECO:0000313" key="1">
    <source>
        <dbReference type="EMBL" id="KYC46236.1"/>
    </source>
</evidence>
<gene>
    <name evidence="1" type="ORF">APG10_00106</name>
    <name evidence="2" type="ORF">APG11_01417</name>
    <name evidence="3" type="ORF">APG12_00159</name>
</gene>
<evidence type="ECO:0000313" key="2">
    <source>
        <dbReference type="EMBL" id="KYC47108.1"/>
    </source>
</evidence>
<dbReference type="Proteomes" id="UP000091929">
    <property type="component" value="Unassembled WGS sequence"/>
</dbReference>
<evidence type="ECO:0000313" key="5">
    <source>
        <dbReference type="Proteomes" id="UP000092401"/>
    </source>
</evidence>
<proteinExistence type="predicted"/>
<organism evidence="1 5">
    <name type="scientific">Candidatus Methanofastidiosum methylothiophilum</name>
    <dbReference type="NCBI Taxonomy" id="1705564"/>
    <lineage>
        <taxon>Archaea</taxon>
        <taxon>Methanobacteriati</taxon>
        <taxon>Methanobacteriota</taxon>
        <taxon>Stenosarchaea group</taxon>
        <taxon>Candidatus Methanofastidiosia</taxon>
        <taxon>Candidatus Methanofastidiosales</taxon>
        <taxon>Candidatus Methanofastidiosaceae</taxon>
        <taxon>Candidatus Methanofastidiosum</taxon>
    </lineage>
</organism>
<sequence>MRKSQVCLVKFIYSAKKSFVGDFMDITTHELIKAYLMKNGITNEVKGPVPNFWFKGPVPNFWFEEPVQSL</sequence>
<accession>A0A150IQD3</accession>